<feature type="chain" id="PRO_5002413698" description="histidine kinase" evidence="12">
    <location>
        <begin position="20"/>
        <end position="1353"/>
    </location>
</feature>
<keyword evidence="9" id="KW-0805">Transcription regulation</keyword>
<keyword evidence="7" id="KW-0067">ATP-binding</keyword>
<dbReference type="PANTHER" id="PTHR43547">
    <property type="entry name" value="TWO-COMPONENT HISTIDINE KINASE"/>
    <property type="match status" value="1"/>
</dbReference>
<dbReference type="Gene3D" id="3.40.50.2300">
    <property type="match status" value="1"/>
</dbReference>
<dbReference type="InterPro" id="IPR018060">
    <property type="entry name" value="HTH_AraC"/>
</dbReference>
<dbReference type="SUPFAM" id="SSF52172">
    <property type="entry name" value="CheY-like"/>
    <property type="match status" value="1"/>
</dbReference>
<dbReference type="InterPro" id="IPR036097">
    <property type="entry name" value="HisK_dim/P_sf"/>
</dbReference>
<feature type="domain" description="Histidine kinase" evidence="14">
    <location>
        <begin position="834"/>
        <end position="1059"/>
    </location>
</feature>
<dbReference type="Gene3D" id="1.10.287.130">
    <property type="match status" value="1"/>
</dbReference>
<dbReference type="InterPro" id="IPR003661">
    <property type="entry name" value="HisK_dim/P_dom"/>
</dbReference>
<dbReference type="SMART" id="SM00388">
    <property type="entry name" value="HisKA"/>
    <property type="match status" value="1"/>
</dbReference>
<feature type="domain" description="Response regulatory" evidence="15">
    <location>
        <begin position="1102"/>
        <end position="1217"/>
    </location>
</feature>
<dbReference type="Pfam" id="PF00512">
    <property type="entry name" value="HisKA"/>
    <property type="match status" value="1"/>
</dbReference>
<dbReference type="SMART" id="SM00448">
    <property type="entry name" value="REC"/>
    <property type="match status" value="1"/>
</dbReference>
<name>A0A0E3V8I5_9BACT</name>
<dbReference type="Proteomes" id="UP000033054">
    <property type="component" value="Chromosome"/>
</dbReference>
<dbReference type="Gene3D" id="1.10.10.60">
    <property type="entry name" value="Homeodomain-like"/>
    <property type="match status" value="1"/>
</dbReference>
<keyword evidence="8" id="KW-0902">Two-component regulatory system</keyword>
<dbReference type="InterPro" id="IPR005467">
    <property type="entry name" value="His_kinase_dom"/>
</dbReference>
<dbReference type="InterPro" id="IPR001789">
    <property type="entry name" value="Sig_transdc_resp-reg_receiver"/>
</dbReference>
<evidence type="ECO:0000256" key="10">
    <source>
        <dbReference type="ARBA" id="ARBA00023163"/>
    </source>
</evidence>
<evidence type="ECO:0000256" key="12">
    <source>
        <dbReference type="SAM" id="SignalP"/>
    </source>
</evidence>
<dbReference type="Pfam" id="PF07494">
    <property type="entry name" value="Reg_prop"/>
    <property type="match status" value="3"/>
</dbReference>
<dbReference type="PROSITE" id="PS50110">
    <property type="entry name" value="RESPONSE_REGULATORY"/>
    <property type="match status" value="1"/>
</dbReference>
<dbReference type="InterPro" id="IPR004358">
    <property type="entry name" value="Sig_transdc_His_kin-like_C"/>
</dbReference>
<evidence type="ECO:0000259" key="14">
    <source>
        <dbReference type="PROSITE" id="PS50109"/>
    </source>
</evidence>
<dbReference type="EC" id="2.7.13.3" evidence="2"/>
<feature type="domain" description="HTH araC/xylS-type" evidence="13">
    <location>
        <begin position="1249"/>
        <end position="1347"/>
    </location>
</feature>
<dbReference type="OrthoDB" id="9797097at2"/>
<evidence type="ECO:0000256" key="6">
    <source>
        <dbReference type="ARBA" id="ARBA00022777"/>
    </source>
</evidence>
<keyword evidence="6" id="KW-0418">Kinase</keyword>
<dbReference type="GO" id="GO:0043565">
    <property type="term" value="F:sequence-specific DNA binding"/>
    <property type="evidence" value="ECO:0007669"/>
    <property type="project" value="InterPro"/>
</dbReference>
<evidence type="ECO:0000256" key="1">
    <source>
        <dbReference type="ARBA" id="ARBA00000085"/>
    </source>
</evidence>
<dbReference type="GO" id="GO:0000155">
    <property type="term" value="F:phosphorelay sensor kinase activity"/>
    <property type="evidence" value="ECO:0007669"/>
    <property type="project" value="InterPro"/>
</dbReference>
<evidence type="ECO:0000256" key="3">
    <source>
        <dbReference type="ARBA" id="ARBA00022553"/>
    </source>
</evidence>
<dbReference type="PANTHER" id="PTHR43547:SF2">
    <property type="entry name" value="HYBRID SIGNAL TRANSDUCTION HISTIDINE KINASE C"/>
    <property type="match status" value="1"/>
</dbReference>
<evidence type="ECO:0000256" key="7">
    <source>
        <dbReference type="ARBA" id="ARBA00022840"/>
    </source>
</evidence>
<dbReference type="PRINTS" id="PR00344">
    <property type="entry name" value="BCTRLSENSOR"/>
</dbReference>
<dbReference type="InterPro" id="IPR003594">
    <property type="entry name" value="HATPase_dom"/>
</dbReference>
<feature type="signal peptide" evidence="12">
    <location>
        <begin position="1"/>
        <end position="19"/>
    </location>
</feature>
<evidence type="ECO:0000256" key="5">
    <source>
        <dbReference type="ARBA" id="ARBA00022741"/>
    </source>
</evidence>
<accession>A0A0E3V8I5</accession>
<dbReference type="STRING" id="1379870.SD10_19630"/>
<comment type="catalytic activity">
    <reaction evidence="1">
        <text>ATP + protein L-histidine = ADP + protein N-phospho-L-histidine.</text>
        <dbReference type="EC" id="2.7.13.3"/>
    </reaction>
</comment>
<dbReference type="Pfam" id="PF02518">
    <property type="entry name" value="HATPase_c"/>
    <property type="match status" value="1"/>
</dbReference>
<dbReference type="GO" id="GO:0005524">
    <property type="term" value="F:ATP binding"/>
    <property type="evidence" value="ECO:0007669"/>
    <property type="project" value="UniProtKB-KW"/>
</dbReference>
<dbReference type="FunFam" id="1.10.287.130:FF:000045">
    <property type="entry name" value="Two-component system sensor histidine kinase/response regulator"/>
    <property type="match status" value="1"/>
</dbReference>
<keyword evidence="5" id="KW-0547">Nucleotide-binding</keyword>
<dbReference type="SUPFAM" id="SSF46689">
    <property type="entry name" value="Homeodomain-like"/>
    <property type="match status" value="1"/>
</dbReference>
<dbReference type="Gene3D" id="2.130.10.10">
    <property type="entry name" value="YVTN repeat-like/Quinoprotein amine dehydrogenase"/>
    <property type="match status" value="3"/>
</dbReference>
<dbReference type="SUPFAM" id="SSF55874">
    <property type="entry name" value="ATPase domain of HSP90 chaperone/DNA topoisomerase II/histidine kinase"/>
    <property type="match status" value="1"/>
</dbReference>
<dbReference type="Pfam" id="PF12833">
    <property type="entry name" value="HTH_18"/>
    <property type="match status" value="1"/>
</dbReference>
<keyword evidence="3 11" id="KW-0597">Phosphoprotein</keyword>
<dbReference type="SMART" id="SM00387">
    <property type="entry name" value="HATPase_c"/>
    <property type="match status" value="1"/>
</dbReference>
<gene>
    <name evidence="16" type="ORF">SD10_19630</name>
</gene>
<dbReference type="CDD" id="cd00146">
    <property type="entry name" value="PKD"/>
    <property type="match status" value="1"/>
</dbReference>
<dbReference type="InterPro" id="IPR011123">
    <property type="entry name" value="Y_Y_Y"/>
</dbReference>
<proteinExistence type="predicted"/>
<feature type="modified residue" description="4-aspartylphosphate" evidence="11">
    <location>
        <position position="1150"/>
    </location>
</feature>
<sequence length="1353" mass="152325">MVRLLLLFTLLISSGQGFPQVYQAGSKITSQEQGQPIANQFDHLSVRDGLSNNSVNCILQDREGFIWLGTSEGLNKYDGYTFTVLQHDPNHPTQSLQNNNITGLCEDHSGRLWVVTEGGGLHEVDKKTGLVTPHLIQAGEAHKWNKQLSIYEDKGGVIWISTFAGLARYQPAQHQFTLYSSPQPGVPIKTVFEDNQHRFWVATNRGLYLFDRPTGRFTPLPVPGITGNQPTFISFHLDANDVLWLGTAGHSLFRLDLGRQPWQLIPYNPGGIINPFVYMNSVHRDAKGILWVGTTNGLQGIDTQTDHVFTYRPQANASRGISSINAQAVYHDRTGMLWVGTDNGIDRQAITIKPFQTYQVISNKGTANLPENKVVALVKDSYDQLWVSNLHVVYRTKAGKDHFEAIPRTEFGSVGQHENFICALLPNKSDGIWLGTTDGLYQFDQATGHFHGYPSEVPAQFLDRSPSGDLWLGGEGGIASFNPGTHQYTYYKTGPNALPDKYVHGVMASRTGDVWVLIERQGICRLHPQTGRFTRYTAGPAGQLSSNDVQSIYEDTNGVIWVGTHQGGLNRFDPRTGLFSVISHRDGLSGNNVLGITGDRAGHLWLSTDQGLCRFDPYSKAIRHYELNNDLPSNDFVRNATFREQNQLYFGSLNGVVCFNPDSIRDDKRPFPVYITEINVLGKKRPLTDSVLRLNHDENFVSFRFSALSYNQSQQNQYAYQLVGVEENWVQNGNSHFANYTNLSPGHYTFRVKAANSDGIWTSKGASIHVLIYPPWWATWWAYSLYALLAGGAVWAYFRFYTNRIRQQQELELNRREAEQLKSVDELKTRLFSNITHEFRTPLSLIISPVEKLLQDGRLDASTQQILALVQRNADQLLRLINQLLDLSKLEAHHMNVSLMRGEVTEFVNHLVESFRQGAQQKNIRLIYTTSILLPKEQLFDADKWEKILTNLLSNALKFTPEGGQVTVAFEASPAPDTQETTSVQLRITDSGIGIPPENLPHIFDRFYQVDNSRTRSYEGTGIGLALVKELIELLGGSIVVESQLTIGTTFLLTLPVLPVHEKADAPYVTLYAKKPQFVDSKAITKPTTVDEPPVDDTPKPLVLVVEDNTELREFLSAELAVSYQVMSAPNGEVGWQLAQTELPDIVLSDLMMPQMDGYELTHRIKNQADTDHIAVILLTAKAAHQSRMEGLQKGADDYLAKPFHLDELHARLHNLITRQQKLRDQYHRQLTQPDAPVPLELTQDPFLHQIYTLLDKHLDDSTINVDWLANQVAMSRKTLYRKIHSLIQLAPNELIRQYRLRKAADLLRSGHSAAETAYLVGFKTPSHFSILFKEFYHKTPTEFIAHSLKSSE</sequence>
<dbReference type="InterPro" id="IPR009057">
    <property type="entry name" value="Homeodomain-like_sf"/>
</dbReference>
<dbReference type="PROSITE" id="PS01124">
    <property type="entry name" value="HTH_ARAC_FAMILY_2"/>
    <property type="match status" value="1"/>
</dbReference>
<evidence type="ECO:0000313" key="17">
    <source>
        <dbReference type="Proteomes" id="UP000033054"/>
    </source>
</evidence>
<keyword evidence="10" id="KW-0804">Transcription</keyword>
<dbReference type="FunFam" id="3.30.565.10:FF:000037">
    <property type="entry name" value="Hybrid sensor histidine kinase/response regulator"/>
    <property type="match status" value="1"/>
</dbReference>
<dbReference type="RefSeq" id="WP_046576078.1">
    <property type="nucleotide sequence ID" value="NZ_CP010429.1"/>
</dbReference>
<dbReference type="SUPFAM" id="SSF47384">
    <property type="entry name" value="Homodimeric domain of signal transducing histidine kinase"/>
    <property type="match status" value="1"/>
</dbReference>
<reference evidence="16 17" key="1">
    <citation type="journal article" date="2014" name="Curr. Microbiol.">
        <title>Spirosoma radiotolerans sp. nov., a gamma-radiation-resistant bacterium isolated from gamma ray-irradiated soil.</title>
        <authorList>
            <person name="Lee J.J."/>
            <person name="Srinivasan S."/>
            <person name="Lim S."/>
            <person name="Joe M."/>
            <person name="Im S."/>
            <person name="Bae S.I."/>
            <person name="Park K.R."/>
            <person name="Han J.H."/>
            <person name="Park S.H."/>
            <person name="Joo B.M."/>
            <person name="Park S.J."/>
            <person name="Kim M.K."/>
        </authorList>
    </citation>
    <scope>NUCLEOTIDE SEQUENCE [LARGE SCALE GENOMIC DNA]</scope>
    <source>
        <strain evidence="16 17">DG5A</strain>
    </source>
</reference>
<dbReference type="Gene3D" id="2.60.40.10">
    <property type="entry name" value="Immunoglobulins"/>
    <property type="match status" value="1"/>
</dbReference>
<evidence type="ECO:0000256" key="9">
    <source>
        <dbReference type="ARBA" id="ARBA00023015"/>
    </source>
</evidence>
<evidence type="ECO:0000313" key="16">
    <source>
        <dbReference type="EMBL" id="AKD56782.1"/>
    </source>
</evidence>
<dbReference type="InterPro" id="IPR011006">
    <property type="entry name" value="CheY-like_superfamily"/>
</dbReference>
<keyword evidence="17" id="KW-1185">Reference proteome</keyword>
<evidence type="ECO:0000256" key="8">
    <source>
        <dbReference type="ARBA" id="ARBA00023012"/>
    </source>
</evidence>
<dbReference type="SUPFAM" id="SSF63829">
    <property type="entry name" value="Calcium-dependent phosphotriesterase"/>
    <property type="match status" value="2"/>
</dbReference>
<evidence type="ECO:0000259" key="13">
    <source>
        <dbReference type="PROSITE" id="PS01124"/>
    </source>
</evidence>
<dbReference type="InterPro" id="IPR011110">
    <property type="entry name" value="Reg_prop"/>
</dbReference>
<dbReference type="KEGG" id="srd:SD10_19630"/>
<evidence type="ECO:0000256" key="11">
    <source>
        <dbReference type="PROSITE-ProRule" id="PRU00169"/>
    </source>
</evidence>
<dbReference type="InterPro" id="IPR015943">
    <property type="entry name" value="WD40/YVTN_repeat-like_dom_sf"/>
</dbReference>
<dbReference type="Gene3D" id="3.30.565.10">
    <property type="entry name" value="Histidine kinase-like ATPase, C-terminal domain"/>
    <property type="match status" value="1"/>
</dbReference>
<dbReference type="Pfam" id="PF07495">
    <property type="entry name" value="Y_Y_Y"/>
    <property type="match status" value="1"/>
</dbReference>
<dbReference type="PATRIC" id="fig|1379870.5.peg.4233"/>
<dbReference type="CDD" id="cd16922">
    <property type="entry name" value="HATPase_EvgS-ArcB-TorS-like"/>
    <property type="match status" value="1"/>
</dbReference>
<dbReference type="Pfam" id="PF00072">
    <property type="entry name" value="Response_reg"/>
    <property type="match status" value="1"/>
</dbReference>
<dbReference type="PROSITE" id="PS50109">
    <property type="entry name" value="HIS_KIN"/>
    <property type="match status" value="1"/>
</dbReference>
<dbReference type="HOGENOM" id="CLU_000445_28_1_10"/>
<protein>
    <recommendedName>
        <fullName evidence="2">histidine kinase</fullName>
        <ecNumber evidence="2">2.7.13.3</ecNumber>
    </recommendedName>
</protein>
<evidence type="ECO:0000256" key="4">
    <source>
        <dbReference type="ARBA" id="ARBA00022679"/>
    </source>
</evidence>
<dbReference type="CDD" id="cd00082">
    <property type="entry name" value="HisKA"/>
    <property type="match status" value="1"/>
</dbReference>
<keyword evidence="12" id="KW-0732">Signal</keyword>
<dbReference type="GO" id="GO:0003700">
    <property type="term" value="F:DNA-binding transcription factor activity"/>
    <property type="evidence" value="ECO:0007669"/>
    <property type="project" value="InterPro"/>
</dbReference>
<dbReference type="SMART" id="SM00342">
    <property type="entry name" value="HTH_ARAC"/>
    <property type="match status" value="1"/>
</dbReference>
<dbReference type="InterPro" id="IPR036890">
    <property type="entry name" value="HATPase_C_sf"/>
</dbReference>
<evidence type="ECO:0000259" key="15">
    <source>
        <dbReference type="PROSITE" id="PS50110"/>
    </source>
</evidence>
<evidence type="ECO:0000256" key="2">
    <source>
        <dbReference type="ARBA" id="ARBA00012438"/>
    </source>
</evidence>
<dbReference type="InterPro" id="IPR013783">
    <property type="entry name" value="Ig-like_fold"/>
</dbReference>
<organism evidence="16 17">
    <name type="scientific">Spirosoma radiotolerans</name>
    <dbReference type="NCBI Taxonomy" id="1379870"/>
    <lineage>
        <taxon>Bacteria</taxon>
        <taxon>Pseudomonadati</taxon>
        <taxon>Bacteroidota</taxon>
        <taxon>Cytophagia</taxon>
        <taxon>Cytophagales</taxon>
        <taxon>Cytophagaceae</taxon>
        <taxon>Spirosoma</taxon>
    </lineage>
</organism>
<dbReference type="EMBL" id="CP010429">
    <property type="protein sequence ID" value="AKD56782.1"/>
    <property type="molecule type" value="Genomic_DNA"/>
</dbReference>
<keyword evidence="4" id="KW-0808">Transferase</keyword>